<dbReference type="Pfam" id="PF00581">
    <property type="entry name" value="Rhodanese"/>
    <property type="match status" value="1"/>
</dbReference>
<dbReference type="HAMAP" id="MF_01009">
    <property type="entry name" value="Thiosulf_sulfurtr"/>
    <property type="match status" value="1"/>
</dbReference>
<dbReference type="AlphaFoldDB" id="A0A9X1XND2"/>
<proteinExistence type="inferred from homology"/>
<keyword evidence="6" id="KW-1185">Reference proteome</keyword>
<dbReference type="GO" id="GO:0005737">
    <property type="term" value="C:cytoplasm"/>
    <property type="evidence" value="ECO:0007669"/>
    <property type="project" value="UniProtKB-SubCell"/>
</dbReference>
<keyword evidence="1 3" id="KW-0963">Cytoplasm</keyword>
<accession>A0A9X1XND2</accession>
<dbReference type="EC" id="2.8.1.1" evidence="3"/>
<sequence>MDQFQTINIEQAKELLQQPEVILADTRDSQSFTNEHVEGAFSLNNDTIVEFMNEVEFEQPILVMCYHGISSQNVAQYLINQGYSEVYSVDGGIEAWRRAGFPLTQ</sequence>
<dbReference type="EMBL" id="JAJHVV010000019">
    <property type="protein sequence ID" value="MCK6265751.1"/>
    <property type="molecule type" value="Genomic_DNA"/>
</dbReference>
<dbReference type="Gene3D" id="3.40.250.10">
    <property type="entry name" value="Rhodanese-like domain"/>
    <property type="match status" value="1"/>
</dbReference>
<feature type="domain" description="Rhodanese" evidence="4">
    <location>
        <begin position="17"/>
        <end position="105"/>
    </location>
</feature>
<comment type="function">
    <text evidence="3">Transferase that catalyzes the transfer of sulfur from thiosulfate to thiophilic acceptors such as cyanide or dithiols. May function in a CysM-independent thiosulfate assimilation pathway by catalyzing the conversion of thiosulfate to sulfite, which can then be used for L-cysteine biosynthesis.</text>
</comment>
<dbReference type="PANTHER" id="PTHR43031:SF6">
    <property type="entry name" value="THIOSULFATE SULFURTRANSFERASE GLPE"/>
    <property type="match status" value="1"/>
</dbReference>
<dbReference type="PROSITE" id="PS50206">
    <property type="entry name" value="RHODANESE_3"/>
    <property type="match status" value="1"/>
</dbReference>
<evidence type="ECO:0000259" key="4">
    <source>
        <dbReference type="PROSITE" id="PS50206"/>
    </source>
</evidence>
<dbReference type="SMART" id="SM00450">
    <property type="entry name" value="RHOD"/>
    <property type="match status" value="1"/>
</dbReference>
<gene>
    <name evidence="3 5" type="primary">glpE</name>
    <name evidence="5" type="ORF">KP803_21050</name>
</gene>
<comment type="catalytic activity">
    <reaction evidence="3">
        <text>thiosulfate + hydrogen cyanide = thiocyanate + sulfite + 2 H(+)</text>
        <dbReference type="Rhea" id="RHEA:16881"/>
        <dbReference type="ChEBI" id="CHEBI:15378"/>
        <dbReference type="ChEBI" id="CHEBI:17359"/>
        <dbReference type="ChEBI" id="CHEBI:18022"/>
        <dbReference type="ChEBI" id="CHEBI:18407"/>
        <dbReference type="ChEBI" id="CHEBI:33542"/>
        <dbReference type="EC" id="2.8.1.1"/>
    </reaction>
</comment>
<organism evidence="5 6">
    <name type="scientific">Vibrio amylolyticus</name>
    <dbReference type="NCBI Taxonomy" id="2847292"/>
    <lineage>
        <taxon>Bacteria</taxon>
        <taxon>Pseudomonadati</taxon>
        <taxon>Pseudomonadota</taxon>
        <taxon>Gammaproteobacteria</taxon>
        <taxon>Vibrionales</taxon>
        <taxon>Vibrionaceae</taxon>
        <taxon>Vibrio</taxon>
    </lineage>
</organism>
<reference evidence="5" key="1">
    <citation type="submission" date="2021-11" db="EMBL/GenBank/DDBJ databases">
        <title>Vibrio ZSDE26 sp. nov. and Vibrio ZSDZ34 sp. nov., isolated from coastal seawater in Qingdao.</title>
        <authorList>
            <person name="Zhang P."/>
        </authorList>
    </citation>
    <scope>NUCLEOTIDE SEQUENCE</scope>
    <source>
        <strain evidence="5">ZSDE26</strain>
    </source>
</reference>
<dbReference type="GO" id="GO:0004792">
    <property type="term" value="F:thiosulfate-cyanide sulfurtransferase activity"/>
    <property type="evidence" value="ECO:0007669"/>
    <property type="project" value="UniProtKB-UniRule"/>
</dbReference>
<feature type="active site" description="Cysteine persulfide intermediate" evidence="3">
    <location>
        <position position="65"/>
    </location>
</feature>
<name>A0A9X1XND2_9VIBR</name>
<evidence type="ECO:0000256" key="2">
    <source>
        <dbReference type="ARBA" id="ARBA00022679"/>
    </source>
</evidence>
<comment type="caution">
    <text evidence="5">The sequence shown here is derived from an EMBL/GenBank/DDBJ whole genome shotgun (WGS) entry which is preliminary data.</text>
</comment>
<dbReference type="InterPro" id="IPR001763">
    <property type="entry name" value="Rhodanese-like_dom"/>
</dbReference>
<protein>
    <recommendedName>
        <fullName evidence="3">Thiosulfate sulfurtransferase GlpE</fullName>
        <ecNumber evidence="3">2.8.1.1</ecNumber>
    </recommendedName>
</protein>
<dbReference type="RefSeq" id="WP_248010816.1">
    <property type="nucleotide sequence ID" value="NZ_JAJHVV010000019.1"/>
</dbReference>
<dbReference type="NCBIfam" id="NF001195">
    <property type="entry name" value="PRK00162.1"/>
    <property type="match status" value="1"/>
</dbReference>
<dbReference type="Proteomes" id="UP001139559">
    <property type="component" value="Unassembled WGS sequence"/>
</dbReference>
<keyword evidence="2 3" id="KW-0808">Transferase</keyword>
<dbReference type="PANTHER" id="PTHR43031">
    <property type="entry name" value="FAD-DEPENDENT OXIDOREDUCTASE"/>
    <property type="match status" value="1"/>
</dbReference>
<comment type="catalytic activity">
    <reaction evidence="3">
        <text>thiosulfate + [thioredoxin]-dithiol = [thioredoxin]-disulfide + hydrogen sulfide + sulfite + 2 H(+)</text>
        <dbReference type="Rhea" id="RHEA:83859"/>
        <dbReference type="Rhea" id="RHEA-COMP:10698"/>
        <dbReference type="Rhea" id="RHEA-COMP:10700"/>
        <dbReference type="ChEBI" id="CHEBI:15378"/>
        <dbReference type="ChEBI" id="CHEBI:17359"/>
        <dbReference type="ChEBI" id="CHEBI:29919"/>
        <dbReference type="ChEBI" id="CHEBI:29950"/>
        <dbReference type="ChEBI" id="CHEBI:33542"/>
        <dbReference type="ChEBI" id="CHEBI:50058"/>
    </reaction>
</comment>
<dbReference type="SUPFAM" id="SSF52821">
    <property type="entry name" value="Rhodanese/Cell cycle control phosphatase"/>
    <property type="match status" value="1"/>
</dbReference>
<dbReference type="InterPro" id="IPR023695">
    <property type="entry name" value="Thiosulf_sulfurTrfase"/>
</dbReference>
<dbReference type="InterPro" id="IPR050229">
    <property type="entry name" value="GlpE_sulfurtransferase"/>
</dbReference>
<evidence type="ECO:0000256" key="1">
    <source>
        <dbReference type="ARBA" id="ARBA00022490"/>
    </source>
</evidence>
<evidence type="ECO:0000256" key="3">
    <source>
        <dbReference type="HAMAP-Rule" id="MF_01009"/>
    </source>
</evidence>
<dbReference type="CDD" id="cd01444">
    <property type="entry name" value="GlpE_ST"/>
    <property type="match status" value="1"/>
</dbReference>
<dbReference type="InterPro" id="IPR036873">
    <property type="entry name" value="Rhodanese-like_dom_sf"/>
</dbReference>
<evidence type="ECO:0000313" key="5">
    <source>
        <dbReference type="EMBL" id="MCK6265751.1"/>
    </source>
</evidence>
<evidence type="ECO:0000313" key="6">
    <source>
        <dbReference type="Proteomes" id="UP001139559"/>
    </source>
</evidence>
<comment type="similarity">
    <text evidence="3">Belongs to the GlpE family.</text>
</comment>
<comment type="subcellular location">
    <subcellularLocation>
        <location evidence="3">Cytoplasm</location>
    </subcellularLocation>
</comment>